<name>A0AA38HP48_9CUCU</name>
<protein>
    <submittedName>
        <fullName evidence="1">Uncharacterized protein</fullName>
    </submittedName>
</protein>
<dbReference type="AlphaFoldDB" id="A0AA38HP48"/>
<evidence type="ECO:0000313" key="2">
    <source>
        <dbReference type="Proteomes" id="UP001168821"/>
    </source>
</evidence>
<dbReference type="EMBL" id="JALNTZ010000010">
    <property type="protein sequence ID" value="KAJ3640496.1"/>
    <property type="molecule type" value="Genomic_DNA"/>
</dbReference>
<keyword evidence="2" id="KW-1185">Reference proteome</keyword>
<sequence length="142" mass="16113">MQPHLQVNTPLQNPTAIPSYVHIPKELKQPKFVFVRVDSVRKLLQPPYEGSFEVVKTSDKFFAIIVKTKRSNISVVRFKVTNVGKMTAHQSTTTMGANNNTNLPVQAQNSNLAPETNSHGYTTRAGRKVRFPTNRRDFLQYD</sequence>
<reference evidence="1" key="1">
    <citation type="journal article" date="2023" name="G3 (Bethesda)">
        <title>Whole genome assemblies of Zophobas morio and Tenebrio molitor.</title>
        <authorList>
            <person name="Kaur S."/>
            <person name="Stinson S.A."/>
            <person name="diCenzo G.C."/>
        </authorList>
    </citation>
    <scope>NUCLEOTIDE SEQUENCE</scope>
    <source>
        <strain evidence="1">QUZm001</strain>
    </source>
</reference>
<evidence type="ECO:0000313" key="1">
    <source>
        <dbReference type="EMBL" id="KAJ3640496.1"/>
    </source>
</evidence>
<gene>
    <name evidence="1" type="ORF">Zmor_003790</name>
</gene>
<proteinExistence type="predicted"/>
<accession>A0AA38HP48</accession>
<organism evidence="1 2">
    <name type="scientific">Zophobas morio</name>
    <dbReference type="NCBI Taxonomy" id="2755281"/>
    <lineage>
        <taxon>Eukaryota</taxon>
        <taxon>Metazoa</taxon>
        <taxon>Ecdysozoa</taxon>
        <taxon>Arthropoda</taxon>
        <taxon>Hexapoda</taxon>
        <taxon>Insecta</taxon>
        <taxon>Pterygota</taxon>
        <taxon>Neoptera</taxon>
        <taxon>Endopterygota</taxon>
        <taxon>Coleoptera</taxon>
        <taxon>Polyphaga</taxon>
        <taxon>Cucujiformia</taxon>
        <taxon>Tenebrionidae</taxon>
        <taxon>Zophobas</taxon>
    </lineage>
</organism>
<dbReference type="Proteomes" id="UP001168821">
    <property type="component" value="Unassembled WGS sequence"/>
</dbReference>
<comment type="caution">
    <text evidence="1">The sequence shown here is derived from an EMBL/GenBank/DDBJ whole genome shotgun (WGS) entry which is preliminary data.</text>
</comment>